<dbReference type="Proteomes" id="UP001157133">
    <property type="component" value="Unassembled WGS sequence"/>
</dbReference>
<feature type="transmembrane region" description="Helical" evidence="7">
    <location>
        <begin position="57"/>
        <end position="79"/>
    </location>
</feature>
<dbReference type="InterPro" id="IPR005115">
    <property type="entry name" value="Gly_transporter"/>
</dbReference>
<keyword evidence="5 7" id="KW-1133">Transmembrane helix</keyword>
<keyword evidence="10" id="KW-1185">Reference proteome</keyword>
<feature type="transmembrane region" description="Helical" evidence="7">
    <location>
        <begin position="91"/>
        <end position="110"/>
    </location>
</feature>
<organism evidence="9 10">
    <name type="scientific">Thalassotalea eurytherma</name>
    <dbReference type="NCBI Taxonomy" id="1144278"/>
    <lineage>
        <taxon>Bacteria</taxon>
        <taxon>Pseudomonadati</taxon>
        <taxon>Pseudomonadota</taxon>
        <taxon>Gammaproteobacteria</taxon>
        <taxon>Alteromonadales</taxon>
        <taxon>Colwelliaceae</taxon>
        <taxon>Thalassotalea</taxon>
    </lineage>
</organism>
<comment type="similarity">
    <text evidence="2">Belongs to the UPF0126 family.</text>
</comment>
<sequence length="209" mass="22686">MTLIYWLDLFGVAVFALSGALMAGRYQLDPFGVIVLSAVTAIGGGTIRDIILDVPVFWVHDVSYLFTIVMTALLTILLVRQPSRIPRRFLLIADAFGLALFAVLGTQKALSFETPMAIAMVMGVITGVAGGMIRDVLCNVIPMILRQEIYAIAALLGGALFCGLIYLEVPQQYAMIIAIAGALSLRLAAIYWQLSLPAFEIIDKRPPIK</sequence>
<comment type="subcellular location">
    <subcellularLocation>
        <location evidence="1">Cell membrane</location>
        <topology evidence="1">Multi-pass membrane protein</topology>
    </subcellularLocation>
</comment>
<evidence type="ECO:0000256" key="4">
    <source>
        <dbReference type="ARBA" id="ARBA00022692"/>
    </source>
</evidence>
<feature type="transmembrane region" description="Helical" evidence="7">
    <location>
        <begin position="6"/>
        <end position="24"/>
    </location>
</feature>
<dbReference type="RefSeq" id="WP_284208523.1">
    <property type="nucleotide sequence ID" value="NZ_BSSU01000012.1"/>
</dbReference>
<keyword evidence="4 7" id="KW-0812">Transmembrane</keyword>
<evidence type="ECO:0000313" key="10">
    <source>
        <dbReference type="Proteomes" id="UP001157133"/>
    </source>
</evidence>
<dbReference type="PANTHER" id="PTHR30506">
    <property type="entry name" value="INNER MEMBRANE PROTEIN"/>
    <property type="match status" value="1"/>
</dbReference>
<keyword evidence="6 7" id="KW-0472">Membrane</keyword>
<evidence type="ECO:0000313" key="9">
    <source>
        <dbReference type="EMBL" id="GLX83088.1"/>
    </source>
</evidence>
<evidence type="ECO:0000256" key="5">
    <source>
        <dbReference type="ARBA" id="ARBA00022989"/>
    </source>
</evidence>
<keyword evidence="3" id="KW-1003">Cell membrane</keyword>
<evidence type="ECO:0000259" key="8">
    <source>
        <dbReference type="Pfam" id="PF03458"/>
    </source>
</evidence>
<evidence type="ECO:0000256" key="6">
    <source>
        <dbReference type="ARBA" id="ARBA00023136"/>
    </source>
</evidence>
<feature type="transmembrane region" description="Helical" evidence="7">
    <location>
        <begin position="149"/>
        <end position="167"/>
    </location>
</feature>
<dbReference type="EMBL" id="BSSU01000012">
    <property type="protein sequence ID" value="GLX83088.1"/>
    <property type="molecule type" value="Genomic_DNA"/>
</dbReference>
<feature type="transmembrane region" description="Helical" evidence="7">
    <location>
        <begin position="116"/>
        <end position="137"/>
    </location>
</feature>
<accession>A0ABQ6H4M5</accession>
<reference evidence="9 10" key="1">
    <citation type="submission" date="2023-03" db="EMBL/GenBank/DDBJ databases">
        <title>Draft genome sequence of Thalassotalea eurytherma JCM 18482T.</title>
        <authorList>
            <person name="Sawabe T."/>
        </authorList>
    </citation>
    <scope>NUCLEOTIDE SEQUENCE [LARGE SCALE GENOMIC DNA]</scope>
    <source>
        <strain evidence="9 10">JCM 18482</strain>
    </source>
</reference>
<proteinExistence type="inferred from homology"/>
<evidence type="ECO:0000256" key="2">
    <source>
        <dbReference type="ARBA" id="ARBA00008193"/>
    </source>
</evidence>
<protein>
    <submittedName>
        <fullName evidence="9">Membrane protein</fullName>
    </submittedName>
</protein>
<dbReference type="PANTHER" id="PTHR30506:SF3">
    <property type="entry name" value="UPF0126 INNER MEMBRANE PROTEIN YADS-RELATED"/>
    <property type="match status" value="1"/>
</dbReference>
<dbReference type="Pfam" id="PF03458">
    <property type="entry name" value="Gly_transporter"/>
    <property type="match status" value="2"/>
</dbReference>
<evidence type="ECO:0000256" key="7">
    <source>
        <dbReference type="SAM" id="Phobius"/>
    </source>
</evidence>
<feature type="domain" description="Glycine transporter" evidence="8">
    <location>
        <begin position="92"/>
        <end position="163"/>
    </location>
</feature>
<evidence type="ECO:0000256" key="1">
    <source>
        <dbReference type="ARBA" id="ARBA00004651"/>
    </source>
</evidence>
<feature type="domain" description="Glycine transporter" evidence="8">
    <location>
        <begin position="5"/>
        <end position="79"/>
    </location>
</feature>
<feature type="transmembrane region" description="Helical" evidence="7">
    <location>
        <begin position="173"/>
        <end position="194"/>
    </location>
</feature>
<feature type="transmembrane region" description="Helical" evidence="7">
    <location>
        <begin position="31"/>
        <end position="51"/>
    </location>
</feature>
<gene>
    <name evidence="9" type="ORF">theurythT_25400</name>
</gene>
<name>A0ABQ6H4M5_9GAMM</name>
<evidence type="ECO:0000256" key="3">
    <source>
        <dbReference type="ARBA" id="ARBA00022475"/>
    </source>
</evidence>
<comment type="caution">
    <text evidence="9">The sequence shown here is derived from an EMBL/GenBank/DDBJ whole genome shotgun (WGS) entry which is preliminary data.</text>
</comment>